<dbReference type="EMBL" id="JAMFTH010000001">
    <property type="protein sequence ID" value="MCP8898578.1"/>
    <property type="molecule type" value="Genomic_DNA"/>
</dbReference>
<dbReference type="GO" id="GO:0047632">
    <property type="term" value="F:agmatine deiminase activity"/>
    <property type="evidence" value="ECO:0007669"/>
    <property type="project" value="TreeGrafter"/>
</dbReference>
<sequence>MNQFRLLPEWAPQDGVLLTWPHAKTDWAPLLDEVETVYGHLAREICRRAELIIAAPAETHSVIRNCLIAHQVDCARCHLVDADTQDTWARDHGPLTVEHAGKLKILDFTFNGWGNKFAADLDNQINQRLDAQGVFKVSLTQIDMVLEGGAVEIDETGALLTTRACLLNPNRNPHLSEAEVEALLQKHLGAKRINWLDYGYLAGDDTDSHIDTLARLAPEGGLVHVSCDDPEDEHYHELQQMRHQLEGMTDANNRPYTLYPLPWPQAIYDAEGNRLPATYANFLILNGAVLVPVYQDEQDESALQVVGRAFPGYEIIGIDCRVLIEQHGSLHCITMQLPEGAITP</sequence>
<gene>
    <name evidence="2" type="ORF">M6D89_04620</name>
</gene>
<evidence type="ECO:0000313" key="3">
    <source>
        <dbReference type="Proteomes" id="UP001139319"/>
    </source>
</evidence>
<dbReference type="RefSeq" id="WP_253966852.1">
    <property type="nucleotide sequence ID" value="NZ_JAMFTH010000001.1"/>
</dbReference>
<dbReference type="Pfam" id="PF04371">
    <property type="entry name" value="PAD_porph"/>
    <property type="match status" value="1"/>
</dbReference>
<proteinExistence type="predicted"/>
<name>A0A9X2HU89_9GAMM</name>
<dbReference type="InterPro" id="IPR007466">
    <property type="entry name" value="Peptidyl-Arg-deiminase_porph"/>
</dbReference>
<dbReference type="PANTHER" id="PTHR31377:SF0">
    <property type="entry name" value="AGMATINE DEIMINASE-RELATED"/>
    <property type="match status" value="1"/>
</dbReference>
<dbReference type="SUPFAM" id="SSF55909">
    <property type="entry name" value="Pentein"/>
    <property type="match status" value="1"/>
</dbReference>
<comment type="caution">
    <text evidence="2">The sequence shown here is derived from an EMBL/GenBank/DDBJ whole genome shotgun (WGS) entry which is preliminary data.</text>
</comment>
<dbReference type="Proteomes" id="UP001139319">
    <property type="component" value="Unassembled WGS sequence"/>
</dbReference>
<organism evidence="2 3">
    <name type="scientific">Gilvimarinus xylanilyticus</name>
    <dbReference type="NCBI Taxonomy" id="2944139"/>
    <lineage>
        <taxon>Bacteria</taxon>
        <taxon>Pseudomonadati</taxon>
        <taxon>Pseudomonadota</taxon>
        <taxon>Gammaproteobacteria</taxon>
        <taxon>Cellvibrionales</taxon>
        <taxon>Cellvibrionaceae</taxon>
        <taxon>Gilvimarinus</taxon>
    </lineage>
</organism>
<reference evidence="2" key="1">
    <citation type="submission" date="2022-05" db="EMBL/GenBank/DDBJ databases">
        <authorList>
            <person name="Sun H.-N."/>
        </authorList>
    </citation>
    <scope>NUCLEOTIDE SEQUENCE</scope>
    <source>
        <strain evidence="2">HB14</strain>
    </source>
</reference>
<protein>
    <submittedName>
        <fullName evidence="2">Agmatine deiminase family protein</fullName>
    </submittedName>
</protein>
<keyword evidence="3" id="KW-1185">Reference proteome</keyword>
<keyword evidence="1" id="KW-0378">Hydrolase</keyword>
<dbReference type="GO" id="GO:0009446">
    <property type="term" value="P:putrescine biosynthetic process"/>
    <property type="evidence" value="ECO:0007669"/>
    <property type="project" value="InterPro"/>
</dbReference>
<evidence type="ECO:0000313" key="2">
    <source>
        <dbReference type="EMBL" id="MCP8898578.1"/>
    </source>
</evidence>
<dbReference type="PANTHER" id="PTHR31377">
    <property type="entry name" value="AGMATINE DEIMINASE-RELATED"/>
    <property type="match status" value="1"/>
</dbReference>
<dbReference type="AlphaFoldDB" id="A0A9X2HU89"/>
<dbReference type="Gene3D" id="3.75.10.10">
    <property type="entry name" value="L-arginine/glycine Amidinotransferase, Chain A"/>
    <property type="match status" value="1"/>
</dbReference>
<dbReference type="GO" id="GO:0004668">
    <property type="term" value="F:protein-arginine deiminase activity"/>
    <property type="evidence" value="ECO:0007669"/>
    <property type="project" value="InterPro"/>
</dbReference>
<reference evidence="2" key="2">
    <citation type="submission" date="2023-01" db="EMBL/GenBank/DDBJ databases">
        <title>Gilvimarinus xylanilyticus HB14 isolated from Caulerpa lentillifera aquaculture base in Hainan, China.</title>
        <authorList>
            <person name="Zhang Y.-J."/>
        </authorList>
    </citation>
    <scope>NUCLEOTIDE SEQUENCE</scope>
    <source>
        <strain evidence="2">HB14</strain>
    </source>
</reference>
<evidence type="ECO:0000256" key="1">
    <source>
        <dbReference type="ARBA" id="ARBA00022801"/>
    </source>
</evidence>
<accession>A0A9X2HU89</accession>